<evidence type="ECO:0000313" key="3">
    <source>
        <dbReference type="Proteomes" id="UP001243846"/>
    </source>
</evidence>
<protein>
    <submittedName>
        <fullName evidence="2">VOC family protein</fullName>
    </submittedName>
</protein>
<accession>A0ABT8D865</accession>
<feature type="domain" description="VOC" evidence="1">
    <location>
        <begin position="9"/>
        <end position="124"/>
    </location>
</feature>
<dbReference type="Gene3D" id="3.10.180.10">
    <property type="entry name" value="2,3-Dihydroxybiphenyl 1,2-Dioxygenase, domain 1"/>
    <property type="match status" value="1"/>
</dbReference>
<dbReference type="SUPFAM" id="SSF54593">
    <property type="entry name" value="Glyoxalase/Bleomycin resistance protein/Dihydroxybiphenyl dioxygenase"/>
    <property type="match status" value="1"/>
</dbReference>
<sequence>MATNDAPVVVGHVALIVRDLDKLGDFYRSVVGLEELSADRGTIRLGAGGRVLLELRGDKAARRSRGGSGLNHTAFLVPGRGDLGAFLRHFTALGHRLGAAEDHGASDSLYFSDPEGNGIEVTADTPRELWPRRNGRIAMYARGLDLRAVADDAAGVWRGAPEQTVVGHVHMQVGGIEAATDFITGP</sequence>
<dbReference type="PANTHER" id="PTHR43279">
    <property type="entry name" value="CATECHOL-2,3-DIOXYGENASE"/>
    <property type="match status" value="1"/>
</dbReference>
<dbReference type="InterPro" id="IPR029068">
    <property type="entry name" value="Glyas_Bleomycin-R_OHBP_Dase"/>
</dbReference>
<organism evidence="2 3">
    <name type="scientific">Paracoccus cavernae</name>
    <dbReference type="NCBI Taxonomy" id="1571207"/>
    <lineage>
        <taxon>Bacteria</taxon>
        <taxon>Pseudomonadati</taxon>
        <taxon>Pseudomonadota</taxon>
        <taxon>Alphaproteobacteria</taxon>
        <taxon>Rhodobacterales</taxon>
        <taxon>Paracoccaceae</taxon>
        <taxon>Paracoccus</taxon>
    </lineage>
</organism>
<proteinExistence type="predicted"/>
<name>A0ABT8D865_9RHOB</name>
<comment type="caution">
    <text evidence="2">The sequence shown here is derived from an EMBL/GenBank/DDBJ whole genome shotgun (WGS) entry which is preliminary data.</text>
</comment>
<keyword evidence="3" id="KW-1185">Reference proteome</keyword>
<dbReference type="PANTHER" id="PTHR43279:SF1">
    <property type="entry name" value="CATECHOL-2,3-DIOXYGENASE"/>
    <property type="match status" value="1"/>
</dbReference>
<reference evidence="3" key="1">
    <citation type="journal article" date="2019" name="Int. J. Syst. Evol. Microbiol.">
        <title>The Global Catalogue of Microorganisms (GCM) 10K type strain sequencing project: providing services to taxonomists for standard genome sequencing and annotation.</title>
        <authorList>
            <consortium name="The Broad Institute Genomics Platform"/>
            <consortium name="The Broad Institute Genome Sequencing Center for Infectious Disease"/>
            <person name="Wu L."/>
            <person name="Ma J."/>
        </authorList>
    </citation>
    <scope>NUCLEOTIDE SEQUENCE [LARGE SCALE GENOMIC DNA]</scope>
    <source>
        <strain evidence="3">CECT 8482</strain>
    </source>
</reference>
<dbReference type="EMBL" id="JAUFRC010000001">
    <property type="protein sequence ID" value="MDN3712032.1"/>
    <property type="molecule type" value="Genomic_DNA"/>
</dbReference>
<evidence type="ECO:0000313" key="2">
    <source>
        <dbReference type="EMBL" id="MDN3712032.1"/>
    </source>
</evidence>
<dbReference type="InterPro" id="IPR037523">
    <property type="entry name" value="VOC_core"/>
</dbReference>
<dbReference type="Pfam" id="PF00903">
    <property type="entry name" value="Glyoxalase"/>
    <property type="match status" value="1"/>
</dbReference>
<dbReference type="InterPro" id="IPR004360">
    <property type="entry name" value="Glyas_Fos-R_dOase_dom"/>
</dbReference>
<evidence type="ECO:0000259" key="1">
    <source>
        <dbReference type="PROSITE" id="PS51819"/>
    </source>
</evidence>
<dbReference type="PROSITE" id="PS51819">
    <property type="entry name" value="VOC"/>
    <property type="match status" value="1"/>
</dbReference>
<dbReference type="Proteomes" id="UP001243846">
    <property type="component" value="Unassembled WGS sequence"/>
</dbReference>
<gene>
    <name evidence="2" type="ORF">QWZ10_09845</name>
</gene>